<dbReference type="AlphaFoldDB" id="A0A9N8WIM9"/>
<proteinExistence type="predicted"/>
<evidence type="ECO:0000313" key="3">
    <source>
        <dbReference type="Proteomes" id="UP000789405"/>
    </source>
</evidence>
<feature type="compositionally biased region" description="Polar residues" evidence="1">
    <location>
        <begin position="1"/>
        <end position="14"/>
    </location>
</feature>
<name>A0A9N8WIM9_9GLOM</name>
<dbReference type="Proteomes" id="UP000789405">
    <property type="component" value="Unassembled WGS sequence"/>
</dbReference>
<gene>
    <name evidence="2" type="ORF">DERYTH_LOCUS2289</name>
</gene>
<feature type="region of interest" description="Disordered" evidence="1">
    <location>
        <begin position="1"/>
        <end position="52"/>
    </location>
</feature>
<comment type="caution">
    <text evidence="2">The sequence shown here is derived from an EMBL/GenBank/DDBJ whole genome shotgun (WGS) entry which is preliminary data.</text>
</comment>
<keyword evidence="3" id="KW-1185">Reference proteome</keyword>
<protein>
    <submittedName>
        <fullName evidence="2">14938_t:CDS:1</fullName>
    </submittedName>
</protein>
<sequence length="143" mass="15989">MLQSVSEYIFSSTNDPKDSKANLSSLTPPISKKSKTHYYKTQQPQDVQKKLQKVGKAIYPSPDSNRLKPPNLVSLSSILSDPKLLANTTQKPIQINPTNLEPNAKAVKIKSTSTIESQNTYYLYIQALYDKFSKVLSSDLLLL</sequence>
<dbReference type="EMBL" id="CAJVPY010000714">
    <property type="protein sequence ID" value="CAG8488465.1"/>
    <property type="molecule type" value="Genomic_DNA"/>
</dbReference>
<evidence type="ECO:0000313" key="2">
    <source>
        <dbReference type="EMBL" id="CAG8488465.1"/>
    </source>
</evidence>
<organism evidence="2 3">
    <name type="scientific">Dentiscutata erythropus</name>
    <dbReference type="NCBI Taxonomy" id="1348616"/>
    <lineage>
        <taxon>Eukaryota</taxon>
        <taxon>Fungi</taxon>
        <taxon>Fungi incertae sedis</taxon>
        <taxon>Mucoromycota</taxon>
        <taxon>Glomeromycotina</taxon>
        <taxon>Glomeromycetes</taxon>
        <taxon>Diversisporales</taxon>
        <taxon>Gigasporaceae</taxon>
        <taxon>Dentiscutata</taxon>
    </lineage>
</organism>
<evidence type="ECO:0000256" key="1">
    <source>
        <dbReference type="SAM" id="MobiDB-lite"/>
    </source>
</evidence>
<reference evidence="2" key="1">
    <citation type="submission" date="2021-06" db="EMBL/GenBank/DDBJ databases">
        <authorList>
            <person name="Kallberg Y."/>
            <person name="Tangrot J."/>
            <person name="Rosling A."/>
        </authorList>
    </citation>
    <scope>NUCLEOTIDE SEQUENCE</scope>
    <source>
        <strain evidence="2">MA453B</strain>
    </source>
</reference>
<accession>A0A9N8WIM9</accession>